<feature type="signal peptide" evidence="1">
    <location>
        <begin position="1"/>
        <end position="25"/>
    </location>
</feature>
<evidence type="ECO:0000259" key="2">
    <source>
        <dbReference type="PROSITE" id="PS50191"/>
    </source>
</evidence>
<accession>D8LQH2</accession>
<gene>
    <name evidence="3" type="ORF">Esi_0006_0107</name>
</gene>
<proteinExistence type="predicted"/>
<dbReference type="SMART" id="SM00516">
    <property type="entry name" value="SEC14"/>
    <property type="match status" value="1"/>
</dbReference>
<dbReference type="Pfam" id="PF00650">
    <property type="entry name" value="CRAL_TRIO"/>
    <property type="match status" value="1"/>
</dbReference>
<dbReference type="Proteomes" id="UP000002630">
    <property type="component" value="Linkage Group LG04"/>
</dbReference>
<sequence length="417" mass="47150">MGFKDAMGAISSLIIIGAASNACSARVVGSRKHASAAAEACCWNSKRLRPNRHLTGSRRSLSLATDELLTSRSLFLIRGGTSSELFDESNPQSRWWRSRKRWAKRKAAELAAKEAKESRTHAHPKHVILNLLRLLKRWIGVVVDFTTLKRLRLLRQARRGSWQHGGPIPVRYRGVLQELRNEVAAKPGLERRAKKVHHELDTVAFGRFLEAAFWALEHDGKRVSDFIEESIAWREKIGADRLRKEDVVDQGCRGAIIVKGHDLSRRPVVYFRPALDGRMEGDGNSKLMIYNLERAIRLMPRNSWQYTIVIDCEGMGLKQLPPVTYMKKMFKLLSHHYPMRLGHVLFTNVGPSVMLCWKVVSPLLQARTKAKMHLIPSTALGQTAKYIHPSQLLSFAGGKSTWQYDPAVYFSSDAASL</sequence>
<name>D8LQH2_ECTSI</name>
<keyword evidence="1" id="KW-0732">Signal</keyword>
<dbReference type="InterPro" id="IPR001251">
    <property type="entry name" value="CRAL-TRIO_dom"/>
</dbReference>
<evidence type="ECO:0000313" key="3">
    <source>
        <dbReference type="EMBL" id="CBN78736.1"/>
    </source>
</evidence>
<protein>
    <recommendedName>
        <fullName evidence="2">CRAL-TRIO domain-containing protein</fullName>
    </recommendedName>
</protein>
<dbReference type="EMBL" id="FN648818">
    <property type="protein sequence ID" value="CBN78736.1"/>
    <property type="molecule type" value="Genomic_DNA"/>
</dbReference>
<dbReference type="EMBL" id="FN649729">
    <property type="protein sequence ID" value="CBN78736.1"/>
    <property type="molecule type" value="Genomic_DNA"/>
</dbReference>
<evidence type="ECO:0000256" key="1">
    <source>
        <dbReference type="SAM" id="SignalP"/>
    </source>
</evidence>
<dbReference type="GO" id="GO:0008526">
    <property type="term" value="F:phosphatidylinositol transfer activity"/>
    <property type="evidence" value="ECO:0007669"/>
    <property type="project" value="TreeGrafter"/>
</dbReference>
<organism evidence="3 4">
    <name type="scientific">Ectocarpus siliculosus</name>
    <name type="common">Brown alga</name>
    <name type="synonym">Conferva siliculosa</name>
    <dbReference type="NCBI Taxonomy" id="2880"/>
    <lineage>
        <taxon>Eukaryota</taxon>
        <taxon>Sar</taxon>
        <taxon>Stramenopiles</taxon>
        <taxon>Ochrophyta</taxon>
        <taxon>PX clade</taxon>
        <taxon>Phaeophyceae</taxon>
        <taxon>Ectocarpales</taxon>
        <taxon>Ectocarpaceae</taxon>
        <taxon>Ectocarpus</taxon>
    </lineage>
</organism>
<dbReference type="CDD" id="cd00170">
    <property type="entry name" value="SEC14"/>
    <property type="match status" value="1"/>
</dbReference>
<feature type="chain" id="PRO_5003117443" description="CRAL-TRIO domain-containing protein" evidence="1">
    <location>
        <begin position="26"/>
        <end position="417"/>
    </location>
</feature>
<dbReference type="Gene3D" id="3.40.525.10">
    <property type="entry name" value="CRAL-TRIO lipid binding domain"/>
    <property type="match status" value="1"/>
</dbReference>
<dbReference type="InParanoid" id="D8LQH2"/>
<dbReference type="SUPFAM" id="SSF52087">
    <property type="entry name" value="CRAL/TRIO domain"/>
    <property type="match status" value="1"/>
</dbReference>
<dbReference type="OrthoDB" id="59899at2759"/>
<reference evidence="3 4" key="1">
    <citation type="journal article" date="2010" name="Nature">
        <title>The Ectocarpus genome and the independent evolution of multicellularity in brown algae.</title>
        <authorList>
            <person name="Cock J.M."/>
            <person name="Sterck L."/>
            <person name="Rouze P."/>
            <person name="Scornet D."/>
            <person name="Allen A.E."/>
            <person name="Amoutzias G."/>
            <person name="Anthouard V."/>
            <person name="Artiguenave F."/>
            <person name="Aury J.M."/>
            <person name="Badger J.H."/>
            <person name="Beszteri B."/>
            <person name="Billiau K."/>
            <person name="Bonnet E."/>
            <person name="Bothwell J.H."/>
            <person name="Bowler C."/>
            <person name="Boyen C."/>
            <person name="Brownlee C."/>
            <person name="Carrano C.J."/>
            <person name="Charrier B."/>
            <person name="Cho G.Y."/>
            <person name="Coelho S.M."/>
            <person name="Collen J."/>
            <person name="Corre E."/>
            <person name="Da Silva C."/>
            <person name="Delage L."/>
            <person name="Delaroque N."/>
            <person name="Dittami S.M."/>
            <person name="Doulbeau S."/>
            <person name="Elias M."/>
            <person name="Farnham G."/>
            <person name="Gachon C.M."/>
            <person name="Gschloessl B."/>
            <person name="Heesch S."/>
            <person name="Jabbari K."/>
            <person name="Jubin C."/>
            <person name="Kawai H."/>
            <person name="Kimura K."/>
            <person name="Kloareg B."/>
            <person name="Kupper F.C."/>
            <person name="Lang D."/>
            <person name="Le Bail A."/>
            <person name="Leblanc C."/>
            <person name="Lerouge P."/>
            <person name="Lohr M."/>
            <person name="Lopez P.J."/>
            <person name="Martens C."/>
            <person name="Maumus F."/>
            <person name="Michel G."/>
            <person name="Miranda-Saavedra D."/>
            <person name="Morales J."/>
            <person name="Moreau H."/>
            <person name="Motomura T."/>
            <person name="Nagasato C."/>
            <person name="Napoli C.A."/>
            <person name="Nelson D.R."/>
            <person name="Nyvall-Collen P."/>
            <person name="Peters A.F."/>
            <person name="Pommier C."/>
            <person name="Potin P."/>
            <person name="Poulain J."/>
            <person name="Quesneville H."/>
            <person name="Read B."/>
            <person name="Rensing S.A."/>
            <person name="Ritter A."/>
            <person name="Rousvoal S."/>
            <person name="Samanta M."/>
            <person name="Samson G."/>
            <person name="Schroeder D.C."/>
            <person name="Segurens B."/>
            <person name="Strittmatter M."/>
            <person name="Tonon T."/>
            <person name="Tregear J.W."/>
            <person name="Valentin K."/>
            <person name="von Dassow P."/>
            <person name="Yamagishi T."/>
            <person name="Van de Peer Y."/>
            <person name="Wincker P."/>
        </authorList>
    </citation>
    <scope>NUCLEOTIDE SEQUENCE [LARGE SCALE GENOMIC DNA]</scope>
    <source>
        <strain evidence="4">Ec32 / CCAP1310/4</strain>
    </source>
</reference>
<dbReference type="PANTHER" id="PTHR45824">
    <property type="entry name" value="GH16843P"/>
    <property type="match status" value="1"/>
</dbReference>
<dbReference type="InterPro" id="IPR036865">
    <property type="entry name" value="CRAL-TRIO_dom_sf"/>
</dbReference>
<keyword evidence="4" id="KW-1185">Reference proteome</keyword>
<dbReference type="PANTHER" id="PTHR45824:SF29">
    <property type="entry name" value="GH16843P"/>
    <property type="match status" value="1"/>
</dbReference>
<feature type="domain" description="CRAL-TRIO" evidence="2">
    <location>
        <begin position="244"/>
        <end position="404"/>
    </location>
</feature>
<dbReference type="InterPro" id="IPR052578">
    <property type="entry name" value="PI_Transfer_CRAL-TRIO"/>
</dbReference>
<dbReference type="PROSITE" id="PS50191">
    <property type="entry name" value="CRAL_TRIO"/>
    <property type="match status" value="1"/>
</dbReference>
<evidence type="ECO:0000313" key="4">
    <source>
        <dbReference type="Proteomes" id="UP000002630"/>
    </source>
</evidence>
<dbReference type="AlphaFoldDB" id="D8LQH2"/>
<dbReference type="eggNOG" id="KOG1470">
    <property type="taxonomic scope" value="Eukaryota"/>
</dbReference>